<dbReference type="Pfam" id="PF04134">
    <property type="entry name" value="DCC1-like"/>
    <property type="match status" value="1"/>
</dbReference>
<evidence type="ECO:0000313" key="1">
    <source>
        <dbReference type="EMBL" id="MBB5317265.1"/>
    </source>
</evidence>
<reference evidence="1" key="1">
    <citation type="submission" date="2020-08" db="EMBL/GenBank/DDBJ databases">
        <title>Genomic Encyclopedia of Type Strains, Phase IV (KMG-V): Genome sequencing to study the core and pangenomes of soil and plant-associated prokaryotes.</title>
        <authorList>
            <person name="Whitman W."/>
        </authorList>
    </citation>
    <scope>NUCLEOTIDE SEQUENCE [LARGE SCALE GENOMIC DNA]</scope>
    <source>
        <strain evidence="1">M8UP27</strain>
    </source>
</reference>
<organism evidence="1 2">
    <name type="scientific">Tunturiibacter empetritectus</name>
    <dbReference type="NCBI Taxonomy" id="3069691"/>
    <lineage>
        <taxon>Bacteria</taxon>
        <taxon>Pseudomonadati</taxon>
        <taxon>Acidobacteriota</taxon>
        <taxon>Terriglobia</taxon>
        <taxon>Terriglobales</taxon>
        <taxon>Acidobacteriaceae</taxon>
        <taxon>Tunturiibacter</taxon>
    </lineage>
</organism>
<dbReference type="AlphaFoldDB" id="A0A7W8IJ33"/>
<dbReference type="PANTHER" id="PTHR33639">
    <property type="entry name" value="THIOL-DISULFIDE OXIDOREDUCTASE DCC"/>
    <property type="match status" value="1"/>
</dbReference>
<name>A0A7W8IJ33_9BACT</name>
<comment type="caution">
    <text evidence="1">The sequence shown here is derived from an EMBL/GenBank/DDBJ whole genome shotgun (WGS) entry which is preliminary data.</text>
</comment>
<sequence>MTEPEHAEIEGRALLLYDGVCALCNGVVQFLLEHDHRERLRYAPLQSALGREVLGRFGIHSFPDGVVLLTDALRPQERLYQRSDAVAAALMLLSSPWRLLGRLVSLVPRPVREFGYGVIARLRYRIFGRYDTCPLPPLEQRRKLLGVYE</sequence>
<keyword evidence="2" id="KW-1185">Reference proteome</keyword>
<dbReference type="InterPro" id="IPR007263">
    <property type="entry name" value="DCC1-like"/>
</dbReference>
<dbReference type="InterPro" id="IPR052927">
    <property type="entry name" value="DCC_oxidoreductase"/>
</dbReference>
<gene>
    <name evidence="1" type="ORF">HDF09_001934</name>
</gene>
<dbReference type="GO" id="GO:0015035">
    <property type="term" value="F:protein-disulfide reductase activity"/>
    <property type="evidence" value="ECO:0007669"/>
    <property type="project" value="InterPro"/>
</dbReference>
<dbReference type="Proteomes" id="UP000568106">
    <property type="component" value="Unassembled WGS sequence"/>
</dbReference>
<dbReference type="EMBL" id="JACHDY010000002">
    <property type="protein sequence ID" value="MBB5317265.1"/>
    <property type="molecule type" value="Genomic_DNA"/>
</dbReference>
<dbReference type="PANTHER" id="PTHR33639:SF2">
    <property type="entry name" value="DUF393 DOMAIN-CONTAINING PROTEIN"/>
    <property type="match status" value="1"/>
</dbReference>
<proteinExistence type="predicted"/>
<accession>A0A7W8IJ33</accession>
<protein>
    <submittedName>
        <fullName evidence="1">DCC family thiol-disulfide oxidoreductase YuxK</fullName>
    </submittedName>
</protein>
<evidence type="ECO:0000313" key="2">
    <source>
        <dbReference type="Proteomes" id="UP000568106"/>
    </source>
</evidence>